<feature type="compositionally biased region" description="Low complexity" evidence="2">
    <location>
        <begin position="220"/>
        <end position="231"/>
    </location>
</feature>
<feature type="region of interest" description="Disordered" evidence="2">
    <location>
        <begin position="215"/>
        <end position="235"/>
    </location>
</feature>
<evidence type="ECO:0000256" key="2">
    <source>
        <dbReference type="SAM" id="MobiDB-lite"/>
    </source>
</evidence>
<comment type="caution">
    <text evidence="3">The sequence shown here is derived from an EMBL/GenBank/DDBJ whole genome shotgun (WGS) entry which is preliminary data.</text>
</comment>
<feature type="coiled-coil region" evidence="1">
    <location>
        <begin position="240"/>
        <end position="267"/>
    </location>
</feature>
<evidence type="ECO:0000313" key="3">
    <source>
        <dbReference type="EMBL" id="TWT57913.1"/>
    </source>
</evidence>
<dbReference type="EMBL" id="SIHI01000001">
    <property type="protein sequence ID" value="TWT57913.1"/>
    <property type="molecule type" value="Genomic_DNA"/>
</dbReference>
<sequence length="419" mass="45670">MLLAFGLTLVLTGFDPADFEFARKKIRPEDRAPVKDDPSSDVDVATLEVKTTAEFASPSTDGIKNRQHVAFNDLRAQARPASQPAQQIPNDNVRTAHTRSTFPGTTGEARAPGALQAIASPVVSSPSQFGNSTDLNVSSEHVVDSRSIPSLSPAAHREKGVQVASADRDARIGLPAMPSTIEPLSAPSFPVSSHATEGEQVDQKSIMVPIPEMHDDRSHASTSESSDSTRSPFVDTDLSLEVSELRRELMEIQLNDARRELQRVGESHKTPEWMTEIRELRQLIEEVRSQPQTIVEAEEVSPPPLETSSQEDKLSIVKAEDETIAQEPSPPPLVSVSAGDSEDRKTFRFENVSIRKVLEIVGQHAGHHVVIEPDVTGEYSGELTDVVPNEAFANLIHAHQLGLRAKGTYLLVRAHPGLK</sequence>
<dbReference type="Proteomes" id="UP000317243">
    <property type="component" value="Unassembled WGS sequence"/>
</dbReference>
<proteinExistence type="predicted"/>
<name>A0A5C5X6M4_9PLAN</name>
<organism evidence="3 4">
    <name type="scientific">Thalassoglobus neptunius</name>
    <dbReference type="NCBI Taxonomy" id="1938619"/>
    <lineage>
        <taxon>Bacteria</taxon>
        <taxon>Pseudomonadati</taxon>
        <taxon>Planctomycetota</taxon>
        <taxon>Planctomycetia</taxon>
        <taxon>Planctomycetales</taxon>
        <taxon>Planctomycetaceae</taxon>
        <taxon>Thalassoglobus</taxon>
    </lineage>
</organism>
<evidence type="ECO:0000313" key="4">
    <source>
        <dbReference type="Proteomes" id="UP000317243"/>
    </source>
</evidence>
<reference evidence="3 4" key="1">
    <citation type="submission" date="2019-02" db="EMBL/GenBank/DDBJ databases">
        <title>Deep-cultivation of Planctomycetes and their phenomic and genomic characterization uncovers novel biology.</title>
        <authorList>
            <person name="Wiegand S."/>
            <person name="Jogler M."/>
            <person name="Boedeker C."/>
            <person name="Pinto D."/>
            <person name="Vollmers J."/>
            <person name="Rivas-Marin E."/>
            <person name="Kohn T."/>
            <person name="Peeters S.H."/>
            <person name="Heuer A."/>
            <person name="Rast P."/>
            <person name="Oberbeckmann S."/>
            <person name="Bunk B."/>
            <person name="Jeske O."/>
            <person name="Meyerdierks A."/>
            <person name="Storesund J.E."/>
            <person name="Kallscheuer N."/>
            <person name="Luecker S."/>
            <person name="Lage O.M."/>
            <person name="Pohl T."/>
            <person name="Merkel B.J."/>
            <person name="Hornburger P."/>
            <person name="Mueller R.-W."/>
            <person name="Bruemmer F."/>
            <person name="Labrenz M."/>
            <person name="Spormann A.M."/>
            <person name="Op Den Camp H."/>
            <person name="Overmann J."/>
            <person name="Amann R."/>
            <person name="Jetten M.S.M."/>
            <person name="Mascher T."/>
            <person name="Medema M.H."/>
            <person name="Devos D.P."/>
            <person name="Kaster A.-K."/>
            <person name="Ovreas L."/>
            <person name="Rohde M."/>
            <person name="Galperin M.Y."/>
            <person name="Jogler C."/>
        </authorList>
    </citation>
    <scope>NUCLEOTIDE SEQUENCE [LARGE SCALE GENOMIC DNA]</scope>
    <source>
        <strain evidence="3 4">KOR42</strain>
    </source>
</reference>
<protein>
    <recommendedName>
        <fullName evidence="5">Secretin/TonB short N-terminal domain-containing protein</fullName>
    </recommendedName>
</protein>
<evidence type="ECO:0008006" key="5">
    <source>
        <dbReference type="Google" id="ProtNLM"/>
    </source>
</evidence>
<dbReference type="AlphaFoldDB" id="A0A5C5X6M4"/>
<gene>
    <name evidence="3" type="ORF">KOR42_12810</name>
</gene>
<evidence type="ECO:0000256" key="1">
    <source>
        <dbReference type="SAM" id="Coils"/>
    </source>
</evidence>
<feature type="region of interest" description="Disordered" evidence="2">
    <location>
        <begin position="177"/>
        <end position="201"/>
    </location>
</feature>
<keyword evidence="1" id="KW-0175">Coiled coil</keyword>
<dbReference type="Gene3D" id="3.55.50.30">
    <property type="match status" value="1"/>
</dbReference>
<accession>A0A5C5X6M4</accession>
<keyword evidence="4" id="KW-1185">Reference proteome</keyword>